<dbReference type="AlphaFoldDB" id="A0A8C9GLH4"/>
<reference evidence="1" key="1">
    <citation type="submission" date="2025-08" db="UniProtKB">
        <authorList>
            <consortium name="Ensembl"/>
        </authorList>
    </citation>
    <scope>IDENTIFICATION</scope>
</reference>
<sequence>MAARRALHFVFKVGNRFQTARFYRDVLGMKVQAGLQCSGRISAHCKLCLPGLRHSPASASRVAGTTGICHCAQLVFLYFFFSRDRVSPC</sequence>
<dbReference type="SUPFAM" id="SSF54593">
    <property type="entry name" value="Glyoxalase/Bleomycin resistance protein/Dihydroxybiphenyl dioxygenase"/>
    <property type="match status" value="1"/>
</dbReference>
<dbReference type="InterPro" id="IPR029068">
    <property type="entry name" value="Glyas_Bleomycin-R_OHBP_Dase"/>
</dbReference>
<evidence type="ECO:0008006" key="3">
    <source>
        <dbReference type="Google" id="ProtNLM"/>
    </source>
</evidence>
<dbReference type="Ensembl" id="ENSPTET00000009535.1">
    <property type="protein sequence ID" value="ENSPTEP00000006208.1"/>
    <property type="gene ID" value="ENSPTEG00000007134.1"/>
</dbReference>
<name>A0A8C9GLH4_9PRIM</name>
<dbReference type="Proteomes" id="UP000694416">
    <property type="component" value="Unplaced"/>
</dbReference>
<evidence type="ECO:0000313" key="2">
    <source>
        <dbReference type="Proteomes" id="UP000694416"/>
    </source>
</evidence>
<protein>
    <recommendedName>
        <fullName evidence="3">GLOD4</fullName>
    </recommendedName>
</protein>
<dbReference type="Gene3D" id="3.10.180.10">
    <property type="entry name" value="2,3-Dihydroxybiphenyl 1,2-Dioxygenase, domain 1"/>
    <property type="match status" value="1"/>
</dbReference>
<reference evidence="1" key="2">
    <citation type="submission" date="2025-09" db="UniProtKB">
        <authorList>
            <consortium name="Ensembl"/>
        </authorList>
    </citation>
    <scope>IDENTIFICATION</scope>
</reference>
<dbReference type="PANTHER" id="PTHR12138:SF75">
    <property type="entry name" value="SECRETED PROTEIN"/>
    <property type="match status" value="1"/>
</dbReference>
<proteinExistence type="predicted"/>
<evidence type="ECO:0000313" key="1">
    <source>
        <dbReference type="Ensembl" id="ENSPTEP00000006208.1"/>
    </source>
</evidence>
<accession>A0A8C9GLH4</accession>
<organism evidence="1 2">
    <name type="scientific">Piliocolobus tephrosceles</name>
    <name type="common">Ugandan red Colobus</name>
    <dbReference type="NCBI Taxonomy" id="591936"/>
    <lineage>
        <taxon>Eukaryota</taxon>
        <taxon>Metazoa</taxon>
        <taxon>Chordata</taxon>
        <taxon>Craniata</taxon>
        <taxon>Vertebrata</taxon>
        <taxon>Euteleostomi</taxon>
        <taxon>Mammalia</taxon>
        <taxon>Eutheria</taxon>
        <taxon>Euarchontoglires</taxon>
        <taxon>Primates</taxon>
        <taxon>Haplorrhini</taxon>
        <taxon>Catarrhini</taxon>
        <taxon>Cercopithecidae</taxon>
        <taxon>Colobinae</taxon>
        <taxon>Piliocolobus</taxon>
    </lineage>
</organism>
<keyword evidence="2" id="KW-1185">Reference proteome</keyword>
<dbReference type="PANTHER" id="PTHR12138">
    <property type="entry name" value="PRIMATE-EXPANDED PROTEIN FAMILY"/>
    <property type="match status" value="1"/>
</dbReference>